<comment type="caution">
    <text evidence="1">The sequence shown here is derived from an EMBL/GenBank/DDBJ whole genome shotgun (WGS) entry which is preliminary data.</text>
</comment>
<gene>
    <name evidence="1" type="ORF">NDU88_001810</name>
</gene>
<name>A0AAV7SDS1_PLEWA</name>
<protein>
    <submittedName>
        <fullName evidence="1">Uncharacterized protein</fullName>
    </submittedName>
</protein>
<reference evidence="1" key="1">
    <citation type="journal article" date="2022" name="bioRxiv">
        <title>Sequencing and chromosome-scale assembly of the giantPleurodeles waltlgenome.</title>
        <authorList>
            <person name="Brown T."/>
            <person name="Elewa A."/>
            <person name="Iarovenko S."/>
            <person name="Subramanian E."/>
            <person name="Araus A.J."/>
            <person name="Petzold A."/>
            <person name="Susuki M."/>
            <person name="Suzuki K.-i.T."/>
            <person name="Hayashi T."/>
            <person name="Toyoda A."/>
            <person name="Oliveira C."/>
            <person name="Osipova E."/>
            <person name="Leigh N.D."/>
            <person name="Simon A."/>
            <person name="Yun M.H."/>
        </authorList>
    </citation>
    <scope>NUCLEOTIDE SEQUENCE</scope>
    <source>
        <strain evidence="1">20211129_DDA</strain>
        <tissue evidence="1">Liver</tissue>
    </source>
</reference>
<organism evidence="1 2">
    <name type="scientific">Pleurodeles waltl</name>
    <name type="common">Iberian ribbed newt</name>
    <dbReference type="NCBI Taxonomy" id="8319"/>
    <lineage>
        <taxon>Eukaryota</taxon>
        <taxon>Metazoa</taxon>
        <taxon>Chordata</taxon>
        <taxon>Craniata</taxon>
        <taxon>Vertebrata</taxon>
        <taxon>Euteleostomi</taxon>
        <taxon>Amphibia</taxon>
        <taxon>Batrachia</taxon>
        <taxon>Caudata</taxon>
        <taxon>Salamandroidea</taxon>
        <taxon>Salamandridae</taxon>
        <taxon>Pleurodelinae</taxon>
        <taxon>Pleurodeles</taxon>
    </lineage>
</organism>
<keyword evidence="2" id="KW-1185">Reference proteome</keyword>
<dbReference type="Proteomes" id="UP001066276">
    <property type="component" value="Chromosome 4_2"/>
</dbReference>
<dbReference type="AlphaFoldDB" id="A0AAV7SDS1"/>
<sequence>MHRRALQLGPHKWKAPVERNVLIGCKGGQPEGNNHWEPMRERKVLKTGFRSDRHTIRAFVMRCKHQEVEAAGRLPGVTMAADLRAENAGWGFYSKRGRGHGELQILGKRIQSLVPKTK</sequence>
<evidence type="ECO:0000313" key="1">
    <source>
        <dbReference type="EMBL" id="KAJ1161323.1"/>
    </source>
</evidence>
<dbReference type="EMBL" id="JANPWB010000008">
    <property type="protein sequence ID" value="KAJ1161323.1"/>
    <property type="molecule type" value="Genomic_DNA"/>
</dbReference>
<accession>A0AAV7SDS1</accession>
<evidence type="ECO:0000313" key="2">
    <source>
        <dbReference type="Proteomes" id="UP001066276"/>
    </source>
</evidence>
<proteinExistence type="predicted"/>